<feature type="domain" description="RNA polymerase sigma factor 70 region 4 type 2" evidence="6">
    <location>
        <begin position="122"/>
        <end position="168"/>
    </location>
</feature>
<dbReference type="NCBIfam" id="TIGR02937">
    <property type="entry name" value="sigma70-ECF"/>
    <property type="match status" value="1"/>
</dbReference>
<comment type="caution">
    <text evidence="7">The sequence shown here is derived from an EMBL/GenBank/DDBJ whole genome shotgun (WGS) entry which is preliminary data.</text>
</comment>
<comment type="similarity">
    <text evidence="1">Belongs to the sigma-70 factor family. ECF subfamily.</text>
</comment>
<dbReference type="InterPro" id="IPR013325">
    <property type="entry name" value="RNA_pol_sigma_r2"/>
</dbReference>
<dbReference type="Pfam" id="PF04542">
    <property type="entry name" value="Sigma70_r2"/>
    <property type="match status" value="1"/>
</dbReference>
<dbReference type="PANTHER" id="PTHR43133">
    <property type="entry name" value="RNA POLYMERASE ECF-TYPE SIGMA FACTO"/>
    <property type="match status" value="1"/>
</dbReference>
<gene>
    <name evidence="7" type="ORF">CCY01nite_30400</name>
</gene>
<evidence type="ECO:0000256" key="1">
    <source>
        <dbReference type="ARBA" id="ARBA00010641"/>
    </source>
</evidence>
<keyword evidence="3" id="KW-0731">Sigma factor</keyword>
<dbReference type="AlphaFoldDB" id="A0A512RM95"/>
<dbReference type="RefSeq" id="WP_146863426.1">
    <property type="nucleotide sequence ID" value="NZ_BKAU01000002.1"/>
</dbReference>
<organism evidence="7 8">
    <name type="scientific">Chitinophaga cymbidii</name>
    <dbReference type="NCBI Taxonomy" id="1096750"/>
    <lineage>
        <taxon>Bacteria</taxon>
        <taxon>Pseudomonadati</taxon>
        <taxon>Bacteroidota</taxon>
        <taxon>Chitinophagia</taxon>
        <taxon>Chitinophagales</taxon>
        <taxon>Chitinophagaceae</taxon>
        <taxon>Chitinophaga</taxon>
    </lineage>
</organism>
<dbReference type="GO" id="GO:0003677">
    <property type="term" value="F:DNA binding"/>
    <property type="evidence" value="ECO:0007669"/>
    <property type="project" value="InterPro"/>
</dbReference>
<sequence>MTLMQDSLVNRFREGHFDAFEELFNTYWEALYQYTLRILGSEEDAQDLIQDLFVELWERREYLEISTHIRIYLFSATRKKILRKFRDDGLKQKHLEKFILHGELRSELTLNTLIHKDILSQLQEDLHALPAKEKEVFQCYYFEELSIREIALRNGTAEQTVRNQLSNAHRKALPIIHKLLMLI</sequence>
<evidence type="ECO:0000313" key="7">
    <source>
        <dbReference type="EMBL" id="GEP96780.1"/>
    </source>
</evidence>
<dbReference type="Gene3D" id="1.10.1740.10">
    <property type="match status" value="1"/>
</dbReference>
<evidence type="ECO:0000259" key="5">
    <source>
        <dbReference type="Pfam" id="PF04542"/>
    </source>
</evidence>
<evidence type="ECO:0000256" key="4">
    <source>
        <dbReference type="ARBA" id="ARBA00023163"/>
    </source>
</evidence>
<keyword evidence="8" id="KW-1185">Reference proteome</keyword>
<evidence type="ECO:0000259" key="6">
    <source>
        <dbReference type="Pfam" id="PF08281"/>
    </source>
</evidence>
<dbReference type="SUPFAM" id="SSF88659">
    <property type="entry name" value="Sigma3 and sigma4 domains of RNA polymerase sigma factors"/>
    <property type="match status" value="1"/>
</dbReference>
<accession>A0A512RM95</accession>
<dbReference type="InterPro" id="IPR013249">
    <property type="entry name" value="RNA_pol_sigma70_r4_t2"/>
</dbReference>
<protein>
    <submittedName>
        <fullName evidence="7">DNA-directed RNA polymerase sigma-70 factor</fullName>
    </submittedName>
</protein>
<dbReference type="GO" id="GO:0006352">
    <property type="term" value="P:DNA-templated transcription initiation"/>
    <property type="evidence" value="ECO:0007669"/>
    <property type="project" value="InterPro"/>
</dbReference>
<feature type="domain" description="RNA polymerase sigma-70 region 2" evidence="5">
    <location>
        <begin position="23"/>
        <end position="88"/>
    </location>
</feature>
<keyword evidence="7" id="KW-0240">DNA-directed RNA polymerase</keyword>
<dbReference type="InterPro" id="IPR039425">
    <property type="entry name" value="RNA_pol_sigma-70-like"/>
</dbReference>
<dbReference type="Pfam" id="PF08281">
    <property type="entry name" value="Sigma70_r4_2"/>
    <property type="match status" value="1"/>
</dbReference>
<dbReference type="GO" id="GO:0000428">
    <property type="term" value="C:DNA-directed RNA polymerase complex"/>
    <property type="evidence" value="ECO:0007669"/>
    <property type="project" value="UniProtKB-KW"/>
</dbReference>
<dbReference type="InterPro" id="IPR007627">
    <property type="entry name" value="RNA_pol_sigma70_r2"/>
</dbReference>
<name>A0A512RM95_9BACT</name>
<proteinExistence type="inferred from homology"/>
<dbReference type="InterPro" id="IPR036388">
    <property type="entry name" value="WH-like_DNA-bd_sf"/>
</dbReference>
<keyword evidence="4" id="KW-0804">Transcription</keyword>
<dbReference type="OrthoDB" id="764811at2"/>
<dbReference type="Proteomes" id="UP000321436">
    <property type="component" value="Unassembled WGS sequence"/>
</dbReference>
<evidence type="ECO:0000256" key="2">
    <source>
        <dbReference type="ARBA" id="ARBA00023015"/>
    </source>
</evidence>
<dbReference type="Gene3D" id="1.10.10.10">
    <property type="entry name" value="Winged helix-like DNA-binding domain superfamily/Winged helix DNA-binding domain"/>
    <property type="match status" value="1"/>
</dbReference>
<dbReference type="SUPFAM" id="SSF88946">
    <property type="entry name" value="Sigma2 domain of RNA polymerase sigma factors"/>
    <property type="match status" value="1"/>
</dbReference>
<dbReference type="InterPro" id="IPR014284">
    <property type="entry name" value="RNA_pol_sigma-70_dom"/>
</dbReference>
<evidence type="ECO:0000313" key="8">
    <source>
        <dbReference type="Proteomes" id="UP000321436"/>
    </source>
</evidence>
<evidence type="ECO:0000256" key="3">
    <source>
        <dbReference type="ARBA" id="ARBA00023082"/>
    </source>
</evidence>
<dbReference type="PANTHER" id="PTHR43133:SF46">
    <property type="entry name" value="RNA POLYMERASE SIGMA-70 FACTOR ECF SUBFAMILY"/>
    <property type="match status" value="1"/>
</dbReference>
<dbReference type="InterPro" id="IPR013324">
    <property type="entry name" value="RNA_pol_sigma_r3/r4-like"/>
</dbReference>
<keyword evidence="2" id="KW-0805">Transcription regulation</keyword>
<reference evidence="7 8" key="1">
    <citation type="submission" date="2019-07" db="EMBL/GenBank/DDBJ databases">
        <title>Whole genome shotgun sequence of Chitinophaga cymbidii NBRC 109752.</title>
        <authorList>
            <person name="Hosoyama A."/>
            <person name="Uohara A."/>
            <person name="Ohji S."/>
            <person name="Ichikawa N."/>
        </authorList>
    </citation>
    <scope>NUCLEOTIDE SEQUENCE [LARGE SCALE GENOMIC DNA]</scope>
    <source>
        <strain evidence="7 8">NBRC 109752</strain>
    </source>
</reference>
<dbReference type="GO" id="GO:0016987">
    <property type="term" value="F:sigma factor activity"/>
    <property type="evidence" value="ECO:0007669"/>
    <property type="project" value="UniProtKB-KW"/>
</dbReference>
<dbReference type="EMBL" id="BKAU01000002">
    <property type="protein sequence ID" value="GEP96780.1"/>
    <property type="molecule type" value="Genomic_DNA"/>
</dbReference>